<evidence type="ECO:0000256" key="1">
    <source>
        <dbReference type="SAM" id="MobiDB-lite"/>
    </source>
</evidence>
<dbReference type="AlphaFoldDB" id="A0A7I9VRI5"/>
<feature type="region of interest" description="Disordered" evidence="1">
    <location>
        <begin position="1"/>
        <end position="57"/>
    </location>
</feature>
<proteinExistence type="predicted"/>
<reference evidence="3" key="1">
    <citation type="journal article" date="2020" name="Appl. Environ. Microbiol.">
        <title>Diazotrophic Anaeromyxobacter Isolates from Soils.</title>
        <authorList>
            <person name="Masuda Y."/>
            <person name="Yamanaka H."/>
            <person name="Xu Z.X."/>
            <person name="Shiratori Y."/>
            <person name="Aono T."/>
            <person name="Amachi S."/>
            <person name="Senoo K."/>
            <person name="Itoh H."/>
        </authorList>
    </citation>
    <scope>NUCLEOTIDE SEQUENCE [LARGE SCALE GENOMIC DNA]</scope>
    <source>
        <strain evidence="3">R267</strain>
    </source>
</reference>
<accession>A0A7I9VRI5</accession>
<name>A0A7I9VRI5_9BACT</name>
<gene>
    <name evidence="2" type="ORF">AMYX_37120</name>
</gene>
<dbReference type="EMBL" id="BJTG01000009">
    <property type="protein sequence ID" value="GEJ58971.1"/>
    <property type="molecule type" value="Genomic_DNA"/>
</dbReference>
<evidence type="ECO:0000313" key="3">
    <source>
        <dbReference type="Proteomes" id="UP000503640"/>
    </source>
</evidence>
<evidence type="ECO:0000313" key="2">
    <source>
        <dbReference type="EMBL" id="GEJ58971.1"/>
    </source>
</evidence>
<dbReference type="Proteomes" id="UP000503640">
    <property type="component" value="Unassembled WGS sequence"/>
</dbReference>
<keyword evidence="3" id="KW-1185">Reference proteome</keyword>
<organism evidence="2 3">
    <name type="scientific">Anaeromyxobacter diazotrophicus</name>
    <dbReference type="NCBI Taxonomy" id="2590199"/>
    <lineage>
        <taxon>Bacteria</taxon>
        <taxon>Pseudomonadati</taxon>
        <taxon>Myxococcota</taxon>
        <taxon>Myxococcia</taxon>
        <taxon>Myxococcales</taxon>
        <taxon>Cystobacterineae</taxon>
        <taxon>Anaeromyxobacteraceae</taxon>
        <taxon>Anaeromyxobacter</taxon>
    </lineage>
</organism>
<feature type="compositionally biased region" description="Basic and acidic residues" evidence="1">
    <location>
        <begin position="1"/>
        <end position="14"/>
    </location>
</feature>
<sequence length="102" mass="11075">MNRSHHEPRNDRAGGRRSRRAGRGERRHHVIPLTPEGVPAATPDAPPVSPVVSVSTDSRARYPWLPARVIAGSVWRGPDAMRVRVEADGSATPWRCGAAAAR</sequence>
<dbReference type="RefSeq" id="WP_176067996.1">
    <property type="nucleotide sequence ID" value="NZ_BJTG01000009.1"/>
</dbReference>
<feature type="compositionally biased region" description="Basic residues" evidence="1">
    <location>
        <begin position="15"/>
        <end position="30"/>
    </location>
</feature>
<comment type="caution">
    <text evidence="2">The sequence shown here is derived from an EMBL/GenBank/DDBJ whole genome shotgun (WGS) entry which is preliminary data.</text>
</comment>
<protein>
    <submittedName>
        <fullName evidence="2">Uncharacterized protein</fullName>
    </submittedName>
</protein>